<dbReference type="STRING" id="1093900.A0A507B9E0"/>
<dbReference type="PRINTS" id="PR00081">
    <property type="entry name" value="GDHRDH"/>
</dbReference>
<dbReference type="PANTHER" id="PTHR44229">
    <property type="entry name" value="15-HYDROXYPROSTAGLANDIN DEHYDROGENASE [NAD(+)]"/>
    <property type="match status" value="1"/>
</dbReference>
<dbReference type="GO" id="GO:0016616">
    <property type="term" value="F:oxidoreductase activity, acting on the CH-OH group of donors, NAD or NADP as acceptor"/>
    <property type="evidence" value="ECO:0007669"/>
    <property type="project" value="TreeGrafter"/>
</dbReference>
<comment type="similarity">
    <text evidence="1">Belongs to the short-chain dehydrogenases/reductases (SDR) family.</text>
</comment>
<evidence type="ECO:0000256" key="1">
    <source>
        <dbReference type="ARBA" id="ARBA00006484"/>
    </source>
</evidence>
<dbReference type="RefSeq" id="XP_030995382.1">
    <property type="nucleotide sequence ID" value="XM_031140443.1"/>
</dbReference>
<dbReference type="Pfam" id="PF00106">
    <property type="entry name" value="adh_short"/>
    <property type="match status" value="1"/>
</dbReference>
<protein>
    <recommendedName>
        <fullName evidence="6">NAD(P)-binding protein</fullName>
    </recommendedName>
</protein>
<evidence type="ECO:0000256" key="3">
    <source>
        <dbReference type="ARBA" id="ARBA00023002"/>
    </source>
</evidence>
<dbReference type="InterPro" id="IPR002347">
    <property type="entry name" value="SDR_fam"/>
</dbReference>
<sequence>MTSGFPTKDKIVVITGGGSGIGCAYVQKARSQGARAVIIADLRLTADARKIVDSDDKVIFQETDVTKWADLQRLIDTSVSTLGDIPDIFVACAGVFEPVRCMKPYSNFWDDPEPLEANGYAQVDINVNHPIKLTRLAMRAVLGKKKPAVVAIVGSIAGYSKQYVAPIYSATKHAVVGFTRSMGDAEKLQGLKVVCVCPGITMTPIWTTGAPGSGERFGVTSQIATTADAVANAINEAVESAKYPGGSIVEISNLGIRSIPEWHIDPPGMVDGKMAEGTDVPPDMVQKALGPILVVTAKERGD</sequence>
<gene>
    <name evidence="4" type="ORF">E0L32_005874</name>
</gene>
<dbReference type="Proteomes" id="UP000319257">
    <property type="component" value="Unassembled WGS sequence"/>
</dbReference>
<evidence type="ECO:0000313" key="5">
    <source>
        <dbReference type="Proteomes" id="UP000319257"/>
    </source>
</evidence>
<comment type="caution">
    <text evidence="4">The sequence shown here is derived from an EMBL/GenBank/DDBJ whole genome shotgun (WGS) entry which is preliminary data.</text>
</comment>
<keyword evidence="2" id="KW-0521">NADP</keyword>
<dbReference type="PANTHER" id="PTHR44229:SF4">
    <property type="entry name" value="15-HYDROXYPROSTAGLANDIN DEHYDROGENASE [NAD(+)]"/>
    <property type="match status" value="1"/>
</dbReference>
<keyword evidence="5" id="KW-1185">Reference proteome</keyword>
<dbReference type="OrthoDB" id="5296at2759"/>
<evidence type="ECO:0000313" key="4">
    <source>
        <dbReference type="EMBL" id="TPX13671.1"/>
    </source>
</evidence>
<dbReference type="InterPro" id="IPR020904">
    <property type="entry name" value="Sc_DH/Rdtase_CS"/>
</dbReference>
<evidence type="ECO:0000256" key="2">
    <source>
        <dbReference type="ARBA" id="ARBA00022857"/>
    </source>
</evidence>
<proteinExistence type="inferred from homology"/>
<dbReference type="InParanoid" id="A0A507B9E0"/>
<accession>A0A507B9E0</accession>
<dbReference type="GO" id="GO:0005737">
    <property type="term" value="C:cytoplasm"/>
    <property type="evidence" value="ECO:0007669"/>
    <property type="project" value="TreeGrafter"/>
</dbReference>
<dbReference type="PROSITE" id="PS00061">
    <property type="entry name" value="ADH_SHORT"/>
    <property type="match status" value="1"/>
</dbReference>
<dbReference type="EMBL" id="SKBQ01000032">
    <property type="protein sequence ID" value="TPX13671.1"/>
    <property type="molecule type" value="Genomic_DNA"/>
</dbReference>
<evidence type="ECO:0008006" key="6">
    <source>
        <dbReference type="Google" id="ProtNLM"/>
    </source>
</evidence>
<name>A0A507B9E0_9PEZI</name>
<keyword evidence="3" id="KW-0560">Oxidoreductase</keyword>
<dbReference type="Gene3D" id="3.40.50.720">
    <property type="entry name" value="NAD(P)-binding Rossmann-like Domain"/>
    <property type="match status" value="1"/>
</dbReference>
<dbReference type="InterPro" id="IPR036291">
    <property type="entry name" value="NAD(P)-bd_dom_sf"/>
</dbReference>
<reference evidence="4 5" key="1">
    <citation type="submission" date="2019-06" db="EMBL/GenBank/DDBJ databases">
        <title>Draft genome sequence of the filamentous fungus Phialemoniopsis curvata isolated from diesel fuel.</title>
        <authorList>
            <person name="Varaljay V.A."/>
            <person name="Lyon W.J."/>
            <person name="Crouch A.L."/>
            <person name="Drake C.E."/>
            <person name="Hollomon J.M."/>
            <person name="Nadeau L.J."/>
            <person name="Nunn H.S."/>
            <person name="Stevenson B.S."/>
            <person name="Bojanowski C.L."/>
            <person name="Crookes-Goodson W.J."/>
        </authorList>
    </citation>
    <scope>NUCLEOTIDE SEQUENCE [LARGE SCALE GENOMIC DNA]</scope>
    <source>
        <strain evidence="4 5">D216</strain>
    </source>
</reference>
<organism evidence="4 5">
    <name type="scientific">Thyridium curvatum</name>
    <dbReference type="NCBI Taxonomy" id="1093900"/>
    <lineage>
        <taxon>Eukaryota</taxon>
        <taxon>Fungi</taxon>
        <taxon>Dikarya</taxon>
        <taxon>Ascomycota</taxon>
        <taxon>Pezizomycotina</taxon>
        <taxon>Sordariomycetes</taxon>
        <taxon>Sordariomycetidae</taxon>
        <taxon>Thyridiales</taxon>
        <taxon>Thyridiaceae</taxon>
        <taxon>Thyridium</taxon>
    </lineage>
</organism>
<dbReference type="AlphaFoldDB" id="A0A507B9E0"/>
<dbReference type="GeneID" id="41973321"/>
<dbReference type="SUPFAM" id="SSF51735">
    <property type="entry name" value="NAD(P)-binding Rossmann-fold domains"/>
    <property type="match status" value="1"/>
</dbReference>